<evidence type="ECO:0000256" key="1">
    <source>
        <dbReference type="SAM" id="Coils"/>
    </source>
</evidence>
<protein>
    <submittedName>
        <fullName evidence="4">DEAD/DEAH box helicase family protein</fullName>
    </submittedName>
</protein>
<dbReference type="InterPro" id="IPR006935">
    <property type="entry name" value="Helicase/UvrB_N"/>
</dbReference>
<gene>
    <name evidence="4" type="ORF">MUN87_19435</name>
</gene>
<dbReference type="PANTHER" id="PTHR47396:SF1">
    <property type="entry name" value="ATP-DEPENDENT HELICASE IRC3-RELATED"/>
    <property type="match status" value="1"/>
</dbReference>
<dbReference type="GO" id="GO:0004386">
    <property type="term" value="F:helicase activity"/>
    <property type="evidence" value="ECO:0007669"/>
    <property type="project" value="UniProtKB-KW"/>
</dbReference>
<dbReference type="Pfam" id="PF00271">
    <property type="entry name" value="Helicase_C"/>
    <property type="match status" value="1"/>
</dbReference>
<dbReference type="InterPro" id="IPR003593">
    <property type="entry name" value="AAA+_ATPase"/>
</dbReference>
<keyword evidence="4" id="KW-0547">Nucleotide-binding</keyword>
<evidence type="ECO:0000313" key="5">
    <source>
        <dbReference type="Proteomes" id="UP000831537"/>
    </source>
</evidence>
<dbReference type="InterPro" id="IPR050742">
    <property type="entry name" value="Helicase_Restrict-Modif_Enz"/>
</dbReference>
<dbReference type="Pfam" id="PF04851">
    <property type="entry name" value="ResIII"/>
    <property type="match status" value="1"/>
</dbReference>
<feature type="transmembrane region" description="Helical" evidence="2">
    <location>
        <begin position="670"/>
        <end position="687"/>
    </location>
</feature>
<keyword evidence="4" id="KW-0378">Hydrolase</keyword>
<dbReference type="PANTHER" id="PTHR47396">
    <property type="entry name" value="TYPE I RESTRICTION ENZYME ECOKI R PROTEIN"/>
    <property type="match status" value="1"/>
</dbReference>
<dbReference type="Proteomes" id="UP000831537">
    <property type="component" value="Chromosome"/>
</dbReference>
<proteinExistence type="predicted"/>
<accession>A0ABY4GLG4</accession>
<dbReference type="SMART" id="SM00487">
    <property type="entry name" value="DEXDc"/>
    <property type="match status" value="1"/>
</dbReference>
<dbReference type="InterPro" id="IPR001650">
    <property type="entry name" value="Helicase_C-like"/>
</dbReference>
<dbReference type="InterPro" id="IPR014001">
    <property type="entry name" value="Helicase_ATP-bd"/>
</dbReference>
<dbReference type="Gene3D" id="3.40.50.300">
    <property type="entry name" value="P-loop containing nucleotide triphosphate hydrolases"/>
    <property type="match status" value="2"/>
</dbReference>
<dbReference type="RefSeq" id="WP_244743071.1">
    <property type="nucleotide sequence ID" value="NZ_CP095071.1"/>
</dbReference>
<dbReference type="CDD" id="cd18785">
    <property type="entry name" value="SF2_C"/>
    <property type="match status" value="1"/>
</dbReference>
<keyword evidence="4" id="KW-0347">Helicase</keyword>
<feature type="transmembrane region" description="Helical" evidence="2">
    <location>
        <begin position="699"/>
        <end position="719"/>
    </location>
</feature>
<sequence>MNQFPEGIAFCFPWRSYQKDVLQQLNQHLENHHLHLVAPPGSGKTVLGLEVIRRLDKATLIIAPTLAIRNQWADRFTELFLQELEQPDWISTDIKNPAFMTITTYQGLYALFHDSLQAQETDLDDLEEEEIPLENDAKHAAIERLFQQNFQTLVLDEAHHLRTNWWKTTMHLRNQLDNPTLIALTATPPYDVGKSEWDKYIELCGPIDEEIEVAALVKEGDLCPHQDYVWMSSMTTKEKEPIDTFHHEAESIRIHLLNNEPLRQTIENHPWILSDESIEEKLANYSYFISMIIYLKEIDSLAWKKPFDRLNEKAVDLPSFDLEWAEELLTFLLYRDKHNDSKEEPLKTIKKQLSSIKAIEHRKVKLMATKSMERTLLHSASKLDSIIDIVQLEKNSQKDSLRLVILADYIYKEDLGEDKPLIRLGVVPIFEKLRRNVADQCRIGVLTGSVVIVPKQVLPLLEKYRLQFTANTLEHDDRYAIITWKGASRQEMVKVITHIFASGEMDVLVGTTALLGEGWDAPSVNTLILASYVGSFMLTNQMRGRAIRAERGNPDKVANIWHLVCVDQHMISGGYDYQSLSRRFQSLNGVDAEVAIIQSGIHRLRIAKPPFDKQAIYQTNHTMLTRATDRNRLFDKWQEAVQKGEKKREEVEINSQQLPRMFEFRNTVKSLFIMTITTILSILYSIGENSYHLHSWKELMAALIIGLLIGIVISSPYWWRAIRIVLFNSSLESRMKHVAETLYHTFYEIGVIHTPMKHNNIIIQKEDGGGLSGYLEHGTTQEQKLFLEALAQLLDPIDNPRYILHRQSGKRLWVRHDYHAIPDEIGRKKEHVEIFLRNWKKRLGKAAYMYTRTPEGRQLLLKARYRAMSNKFVTKSEQRSVWK</sequence>
<keyword evidence="2" id="KW-0812">Transmembrane</keyword>
<dbReference type="PROSITE" id="PS51192">
    <property type="entry name" value="HELICASE_ATP_BIND_1"/>
    <property type="match status" value="1"/>
</dbReference>
<dbReference type="InterPro" id="IPR027417">
    <property type="entry name" value="P-loop_NTPase"/>
</dbReference>
<keyword evidence="2" id="KW-0472">Membrane</keyword>
<keyword evidence="4" id="KW-0067">ATP-binding</keyword>
<keyword evidence="2" id="KW-1133">Transmembrane helix</keyword>
<dbReference type="SUPFAM" id="SSF52540">
    <property type="entry name" value="P-loop containing nucleoside triphosphate hydrolases"/>
    <property type="match status" value="1"/>
</dbReference>
<organism evidence="4 5">
    <name type="scientific">Gracilibacillus salinarum</name>
    <dbReference type="NCBI Taxonomy" id="2932255"/>
    <lineage>
        <taxon>Bacteria</taxon>
        <taxon>Bacillati</taxon>
        <taxon>Bacillota</taxon>
        <taxon>Bacilli</taxon>
        <taxon>Bacillales</taxon>
        <taxon>Bacillaceae</taxon>
        <taxon>Gracilibacillus</taxon>
    </lineage>
</organism>
<dbReference type="SMART" id="SM00382">
    <property type="entry name" value="AAA"/>
    <property type="match status" value="1"/>
</dbReference>
<keyword evidence="1" id="KW-0175">Coiled coil</keyword>
<feature type="coiled-coil region" evidence="1">
    <location>
        <begin position="109"/>
        <end position="136"/>
    </location>
</feature>
<dbReference type="EMBL" id="CP095071">
    <property type="protein sequence ID" value="UOQ84800.1"/>
    <property type="molecule type" value="Genomic_DNA"/>
</dbReference>
<reference evidence="4 5" key="1">
    <citation type="submission" date="2022-04" db="EMBL/GenBank/DDBJ databases">
        <title>Gracilibacillus sp. isolated from saltern.</title>
        <authorList>
            <person name="Won M."/>
            <person name="Lee C.-M."/>
            <person name="Woen H.-Y."/>
            <person name="Kwon S.-W."/>
        </authorList>
    </citation>
    <scope>NUCLEOTIDE SEQUENCE [LARGE SCALE GENOMIC DNA]</scope>
    <source>
        <strain evidence="4 5">SSPM10-3</strain>
    </source>
</reference>
<feature type="domain" description="Helicase ATP-binding" evidence="3">
    <location>
        <begin position="25"/>
        <end position="206"/>
    </location>
</feature>
<evidence type="ECO:0000256" key="2">
    <source>
        <dbReference type="SAM" id="Phobius"/>
    </source>
</evidence>
<keyword evidence="5" id="KW-1185">Reference proteome</keyword>
<evidence type="ECO:0000259" key="3">
    <source>
        <dbReference type="PROSITE" id="PS51192"/>
    </source>
</evidence>
<name>A0ABY4GLG4_9BACI</name>
<evidence type="ECO:0000313" key="4">
    <source>
        <dbReference type="EMBL" id="UOQ84800.1"/>
    </source>
</evidence>